<reference evidence="4" key="1">
    <citation type="journal article" date="2019" name="Plant Biotechnol. J.">
        <title>Genome sequencing of the Australian wild diploid species Gossypium australe highlights disease resistance and delayed gland morphogenesis.</title>
        <authorList>
            <person name="Cai Y."/>
            <person name="Cai X."/>
            <person name="Wang Q."/>
            <person name="Wang P."/>
            <person name="Zhang Y."/>
            <person name="Cai C."/>
            <person name="Xu Y."/>
            <person name="Wang K."/>
            <person name="Zhou Z."/>
            <person name="Wang C."/>
            <person name="Geng S."/>
            <person name="Li B."/>
            <person name="Dong Q."/>
            <person name="Hou Y."/>
            <person name="Wang H."/>
            <person name="Ai P."/>
            <person name="Liu Z."/>
            <person name="Yi F."/>
            <person name="Sun M."/>
            <person name="An G."/>
            <person name="Cheng J."/>
            <person name="Zhang Y."/>
            <person name="Shi Q."/>
            <person name="Xie Y."/>
            <person name="Shi X."/>
            <person name="Chang Y."/>
            <person name="Huang F."/>
            <person name="Chen Y."/>
            <person name="Hong S."/>
            <person name="Mi L."/>
            <person name="Sun Q."/>
            <person name="Zhang L."/>
            <person name="Zhou B."/>
            <person name="Peng R."/>
            <person name="Zhang X."/>
            <person name="Liu F."/>
        </authorList>
    </citation>
    <scope>NUCLEOTIDE SEQUENCE [LARGE SCALE GENOMIC DNA]</scope>
    <source>
        <strain evidence="4">cv. PA1801</strain>
    </source>
</reference>
<feature type="transmembrane region" description="Helical" evidence="1">
    <location>
        <begin position="66"/>
        <end position="86"/>
    </location>
</feature>
<dbReference type="InterPro" id="IPR043128">
    <property type="entry name" value="Rev_trsase/Diguanyl_cyclase"/>
</dbReference>
<keyword evidence="4" id="KW-1185">Reference proteome</keyword>
<dbReference type="Gene3D" id="3.10.10.10">
    <property type="entry name" value="HIV Type 1 Reverse Transcriptase, subunit A, domain 1"/>
    <property type="match status" value="1"/>
</dbReference>
<accession>A0A5B6VAE3</accession>
<dbReference type="PROSITE" id="PS50878">
    <property type="entry name" value="RT_POL"/>
    <property type="match status" value="1"/>
</dbReference>
<keyword evidence="1" id="KW-0472">Membrane</keyword>
<keyword evidence="1" id="KW-0812">Transmembrane</keyword>
<dbReference type="CDD" id="cd09274">
    <property type="entry name" value="RNase_HI_RT_Ty3"/>
    <property type="match status" value="1"/>
</dbReference>
<dbReference type="CDD" id="cd01647">
    <property type="entry name" value="RT_LTR"/>
    <property type="match status" value="1"/>
</dbReference>
<dbReference type="PANTHER" id="PTHR24559">
    <property type="entry name" value="TRANSPOSON TY3-I GAG-POL POLYPROTEIN"/>
    <property type="match status" value="1"/>
</dbReference>
<sequence>MGIDYRQLNKVTIKNKYPLLRIDDLFDQLKGATMFSQIDLRSGYYQLRVKDADVLKTAFRMRYKHYEFLVMPFGLTNTAAIFMDLMNQIFRPYLDRFVVVFIDDILIYSQDESEHAEHLKIVLQTLRDKQLFEKFSNCEFWLREVGFLGHIVLAEGIRVNPSKISVIIDGKPPRNVSNSKFFRTSWLLPMFCERIFYDCNTSDSITSERCKPENCQQSFEQLKALLTKAPVLVQPELGKEFVIFSDASLKGMGCVLMQEGKVIASTSIQLKLYEKNYLTHDLKLAASVFALKIWRHHLFGENCHIHTDHKSFKYLMTQKDLNLWLELLKDYELVIDYHLGKANVVADALSRKSLFDLRTMNTQLAFSDDGSIVVELKARPLFLQQIGEAQKCDKELQVKQVQCESTSDSKFQTKSDDCLMFRGRIYVPKNPELIQKILNEAHSGCLSVHPGSTKMYNDLK</sequence>
<evidence type="ECO:0000256" key="1">
    <source>
        <dbReference type="SAM" id="Phobius"/>
    </source>
</evidence>
<dbReference type="AlphaFoldDB" id="A0A5B6VAE3"/>
<keyword evidence="1" id="KW-1133">Transmembrane helix</keyword>
<feature type="domain" description="Reverse transcriptase" evidence="2">
    <location>
        <begin position="1"/>
        <end position="152"/>
    </location>
</feature>
<protein>
    <submittedName>
        <fullName evidence="3">DNA/RNA polymerases superfamily protein</fullName>
    </submittedName>
</protein>
<evidence type="ECO:0000313" key="4">
    <source>
        <dbReference type="Proteomes" id="UP000325315"/>
    </source>
</evidence>
<dbReference type="InterPro" id="IPR043502">
    <property type="entry name" value="DNA/RNA_pol_sf"/>
</dbReference>
<dbReference type="OrthoDB" id="1738613at2759"/>
<dbReference type="EMBL" id="SMMG02000007">
    <property type="protein sequence ID" value="KAA3465961.1"/>
    <property type="molecule type" value="Genomic_DNA"/>
</dbReference>
<dbReference type="Gene3D" id="3.30.70.270">
    <property type="match status" value="1"/>
</dbReference>
<dbReference type="InterPro" id="IPR000477">
    <property type="entry name" value="RT_dom"/>
</dbReference>
<comment type="caution">
    <text evidence="3">The sequence shown here is derived from an EMBL/GenBank/DDBJ whole genome shotgun (WGS) entry which is preliminary data.</text>
</comment>
<proteinExistence type="predicted"/>
<dbReference type="Proteomes" id="UP000325315">
    <property type="component" value="Unassembled WGS sequence"/>
</dbReference>
<evidence type="ECO:0000313" key="3">
    <source>
        <dbReference type="EMBL" id="KAA3465961.1"/>
    </source>
</evidence>
<dbReference type="Pfam" id="PF17919">
    <property type="entry name" value="RT_RNaseH_2"/>
    <property type="match status" value="1"/>
</dbReference>
<dbReference type="InterPro" id="IPR053134">
    <property type="entry name" value="RNA-dir_DNA_polymerase"/>
</dbReference>
<evidence type="ECO:0000259" key="2">
    <source>
        <dbReference type="PROSITE" id="PS50878"/>
    </source>
</evidence>
<dbReference type="SUPFAM" id="SSF56672">
    <property type="entry name" value="DNA/RNA polymerases"/>
    <property type="match status" value="1"/>
</dbReference>
<name>A0A5B6VAE3_9ROSI</name>
<gene>
    <name evidence="3" type="ORF">EPI10_001091</name>
</gene>
<dbReference type="PANTHER" id="PTHR24559:SF444">
    <property type="entry name" value="REVERSE TRANSCRIPTASE DOMAIN-CONTAINING PROTEIN"/>
    <property type="match status" value="1"/>
</dbReference>
<dbReference type="Pfam" id="PF00078">
    <property type="entry name" value="RVT_1"/>
    <property type="match status" value="1"/>
</dbReference>
<dbReference type="InterPro" id="IPR041577">
    <property type="entry name" value="RT_RNaseH_2"/>
</dbReference>
<organism evidence="3 4">
    <name type="scientific">Gossypium australe</name>
    <dbReference type="NCBI Taxonomy" id="47621"/>
    <lineage>
        <taxon>Eukaryota</taxon>
        <taxon>Viridiplantae</taxon>
        <taxon>Streptophyta</taxon>
        <taxon>Embryophyta</taxon>
        <taxon>Tracheophyta</taxon>
        <taxon>Spermatophyta</taxon>
        <taxon>Magnoliopsida</taxon>
        <taxon>eudicotyledons</taxon>
        <taxon>Gunneridae</taxon>
        <taxon>Pentapetalae</taxon>
        <taxon>rosids</taxon>
        <taxon>malvids</taxon>
        <taxon>Malvales</taxon>
        <taxon>Malvaceae</taxon>
        <taxon>Malvoideae</taxon>
        <taxon>Gossypium</taxon>
    </lineage>
</organism>